<feature type="region of interest" description="Disordered" evidence="1">
    <location>
        <begin position="290"/>
        <end position="309"/>
    </location>
</feature>
<feature type="compositionally biased region" description="Basic residues" evidence="1">
    <location>
        <begin position="25"/>
        <end position="34"/>
    </location>
</feature>
<evidence type="ECO:0000313" key="3">
    <source>
        <dbReference type="Proteomes" id="UP000054166"/>
    </source>
</evidence>
<feature type="compositionally biased region" description="Basic and acidic residues" evidence="1">
    <location>
        <begin position="157"/>
        <end position="181"/>
    </location>
</feature>
<dbReference type="InParanoid" id="A0A0C3EYY4"/>
<proteinExistence type="predicted"/>
<dbReference type="Proteomes" id="UP000054166">
    <property type="component" value="Unassembled WGS sequence"/>
</dbReference>
<name>A0A0C3EYY4_PILCF</name>
<evidence type="ECO:0000313" key="2">
    <source>
        <dbReference type="EMBL" id="KIM73134.1"/>
    </source>
</evidence>
<dbReference type="HOGENOM" id="CLU_852885_0_0_1"/>
<reference evidence="3" key="2">
    <citation type="submission" date="2015-01" db="EMBL/GenBank/DDBJ databases">
        <title>Evolutionary Origins and Diversification of the Mycorrhizal Mutualists.</title>
        <authorList>
            <consortium name="DOE Joint Genome Institute"/>
            <consortium name="Mycorrhizal Genomics Consortium"/>
            <person name="Kohler A."/>
            <person name="Kuo A."/>
            <person name="Nagy L.G."/>
            <person name="Floudas D."/>
            <person name="Copeland A."/>
            <person name="Barry K.W."/>
            <person name="Cichocki N."/>
            <person name="Veneault-Fourrey C."/>
            <person name="LaButti K."/>
            <person name="Lindquist E.A."/>
            <person name="Lipzen A."/>
            <person name="Lundell T."/>
            <person name="Morin E."/>
            <person name="Murat C."/>
            <person name="Riley R."/>
            <person name="Ohm R."/>
            <person name="Sun H."/>
            <person name="Tunlid A."/>
            <person name="Henrissat B."/>
            <person name="Grigoriev I.V."/>
            <person name="Hibbett D.S."/>
            <person name="Martin F."/>
        </authorList>
    </citation>
    <scope>NUCLEOTIDE SEQUENCE [LARGE SCALE GENOMIC DNA]</scope>
    <source>
        <strain evidence="3">F 1598</strain>
    </source>
</reference>
<feature type="compositionally biased region" description="Low complexity" evidence="1">
    <location>
        <begin position="72"/>
        <end position="90"/>
    </location>
</feature>
<sequence>MHQEPHLTFMFYIATQTRNGEHPRRQPIQRRCHRPTSSSQPPTSHFDYPPVNPIPSDSRPHTLALAATSSISSSVRLHTRTTLNSSRSTSPVDDESRQGDGGKLIRGVYKRWDRDLGGGVRGTGAGSKDTGASSADVSASERDKDEDTEEATRKRKVADNTRREWGVAERPQEGYKKDKQVKTRRGREDDCEWLIIDLCNDNAFTSILRILHRHYPHPITSSFLPQSSTVISNIGSPSASSPPLSPTNLPTFNRRTALSRVELALADRAKKAGLGDVGTVMEWLMGSDGKRDLEEGSTAVRNRDRGVEGGVQDTWQRTCVKNYEQG</sequence>
<dbReference type="AlphaFoldDB" id="A0A0C3EYY4"/>
<dbReference type="EMBL" id="KN833092">
    <property type="protein sequence ID" value="KIM73134.1"/>
    <property type="molecule type" value="Genomic_DNA"/>
</dbReference>
<gene>
    <name evidence="2" type="ORF">PILCRDRAFT_15518</name>
</gene>
<keyword evidence="3" id="KW-1185">Reference proteome</keyword>
<protein>
    <submittedName>
        <fullName evidence="2">Uncharacterized protein</fullName>
    </submittedName>
</protein>
<feature type="region of interest" description="Disordered" evidence="1">
    <location>
        <begin position="17"/>
        <end position="60"/>
    </location>
</feature>
<organism evidence="2 3">
    <name type="scientific">Piloderma croceum (strain F 1598)</name>
    <dbReference type="NCBI Taxonomy" id="765440"/>
    <lineage>
        <taxon>Eukaryota</taxon>
        <taxon>Fungi</taxon>
        <taxon>Dikarya</taxon>
        <taxon>Basidiomycota</taxon>
        <taxon>Agaricomycotina</taxon>
        <taxon>Agaricomycetes</taxon>
        <taxon>Agaricomycetidae</taxon>
        <taxon>Atheliales</taxon>
        <taxon>Atheliaceae</taxon>
        <taxon>Piloderma</taxon>
    </lineage>
</organism>
<evidence type="ECO:0000256" key="1">
    <source>
        <dbReference type="SAM" id="MobiDB-lite"/>
    </source>
</evidence>
<dbReference type="OrthoDB" id="3225203at2759"/>
<feature type="region of interest" description="Disordered" evidence="1">
    <location>
        <begin position="72"/>
        <end position="183"/>
    </location>
</feature>
<dbReference type="STRING" id="765440.A0A0C3EYY4"/>
<accession>A0A0C3EYY4</accession>
<reference evidence="2 3" key="1">
    <citation type="submission" date="2014-04" db="EMBL/GenBank/DDBJ databases">
        <authorList>
            <consortium name="DOE Joint Genome Institute"/>
            <person name="Kuo A."/>
            <person name="Tarkka M."/>
            <person name="Buscot F."/>
            <person name="Kohler A."/>
            <person name="Nagy L.G."/>
            <person name="Floudas D."/>
            <person name="Copeland A."/>
            <person name="Barry K.W."/>
            <person name="Cichocki N."/>
            <person name="Veneault-Fourrey C."/>
            <person name="LaButti K."/>
            <person name="Lindquist E.A."/>
            <person name="Lipzen A."/>
            <person name="Lundell T."/>
            <person name="Morin E."/>
            <person name="Murat C."/>
            <person name="Sun H."/>
            <person name="Tunlid A."/>
            <person name="Henrissat B."/>
            <person name="Grigoriev I.V."/>
            <person name="Hibbett D.S."/>
            <person name="Martin F."/>
            <person name="Nordberg H.P."/>
            <person name="Cantor M.N."/>
            <person name="Hua S.X."/>
        </authorList>
    </citation>
    <scope>NUCLEOTIDE SEQUENCE [LARGE SCALE GENOMIC DNA]</scope>
    <source>
        <strain evidence="2 3">F 1598</strain>
    </source>
</reference>